<evidence type="ECO:0000313" key="1">
    <source>
        <dbReference type="EMBL" id="MBX73655.1"/>
    </source>
</evidence>
<dbReference type="EMBL" id="GGEC01093171">
    <property type="protein sequence ID" value="MBX73655.1"/>
    <property type="molecule type" value="Transcribed_RNA"/>
</dbReference>
<name>A0A2P2R335_RHIMU</name>
<reference evidence="1" key="1">
    <citation type="submission" date="2018-02" db="EMBL/GenBank/DDBJ databases">
        <title>Rhizophora mucronata_Transcriptome.</title>
        <authorList>
            <person name="Meera S.P."/>
            <person name="Sreeshan A."/>
            <person name="Augustine A."/>
        </authorList>
    </citation>
    <scope>NUCLEOTIDE SEQUENCE</scope>
    <source>
        <tissue evidence="1">Leaf</tissue>
    </source>
</reference>
<accession>A0A2P2R335</accession>
<dbReference type="AlphaFoldDB" id="A0A2P2R335"/>
<organism evidence="1">
    <name type="scientific">Rhizophora mucronata</name>
    <name type="common">Asiatic mangrove</name>
    <dbReference type="NCBI Taxonomy" id="61149"/>
    <lineage>
        <taxon>Eukaryota</taxon>
        <taxon>Viridiplantae</taxon>
        <taxon>Streptophyta</taxon>
        <taxon>Embryophyta</taxon>
        <taxon>Tracheophyta</taxon>
        <taxon>Spermatophyta</taxon>
        <taxon>Magnoliopsida</taxon>
        <taxon>eudicotyledons</taxon>
        <taxon>Gunneridae</taxon>
        <taxon>Pentapetalae</taxon>
        <taxon>rosids</taxon>
        <taxon>fabids</taxon>
        <taxon>Malpighiales</taxon>
        <taxon>Rhizophoraceae</taxon>
        <taxon>Rhizophora</taxon>
    </lineage>
</organism>
<sequence length="27" mass="2960">MGESPPFQPSHFFFSSLKLSSSCISIV</sequence>
<proteinExistence type="predicted"/>
<protein>
    <submittedName>
        <fullName evidence="1">Uncharacterized protein</fullName>
    </submittedName>
</protein>